<dbReference type="NCBIfam" id="TIGR01444">
    <property type="entry name" value="fkbM_fam"/>
    <property type="match status" value="1"/>
</dbReference>
<evidence type="ECO:0000313" key="2">
    <source>
        <dbReference type="EMBL" id="AXY77103.1"/>
    </source>
</evidence>
<dbReference type="KEGG" id="pseg:D3H65_25365"/>
<evidence type="ECO:0000259" key="1">
    <source>
        <dbReference type="Pfam" id="PF05050"/>
    </source>
</evidence>
<dbReference type="PANTHER" id="PTHR36973:SF4">
    <property type="entry name" value="NODULATION PROTEIN"/>
    <property type="match status" value="1"/>
</dbReference>
<reference evidence="2 3" key="1">
    <citation type="submission" date="2018-09" db="EMBL/GenBank/DDBJ databases">
        <title>Genome sequencing of strain 6GH32-13.</title>
        <authorList>
            <person name="Weon H.-Y."/>
            <person name="Heo J."/>
            <person name="Kwon S.-W."/>
        </authorList>
    </citation>
    <scope>NUCLEOTIDE SEQUENCE [LARGE SCALE GENOMIC DNA]</scope>
    <source>
        <strain evidence="2 3">5GH32-13</strain>
    </source>
</reference>
<dbReference type="EMBL" id="CP032157">
    <property type="protein sequence ID" value="AXY77103.1"/>
    <property type="molecule type" value="Genomic_DNA"/>
</dbReference>
<keyword evidence="2" id="KW-0489">Methyltransferase</keyword>
<evidence type="ECO:0000313" key="3">
    <source>
        <dbReference type="Proteomes" id="UP000263900"/>
    </source>
</evidence>
<dbReference type="Pfam" id="PF05050">
    <property type="entry name" value="Methyltransf_21"/>
    <property type="match status" value="1"/>
</dbReference>
<dbReference type="RefSeq" id="WP_119052979.1">
    <property type="nucleotide sequence ID" value="NZ_CP032157.1"/>
</dbReference>
<proteinExistence type="predicted"/>
<dbReference type="PANTHER" id="PTHR36973">
    <property type="entry name" value="SLL1456 PROTEIN-RELATED"/>
    <property type="match status" value="1"/>
</dbReference>
<dbReference type="GO" id="GO:0008171">
    <property type="term" value="F:O-methyltransferase activity"/>
    <property type="evidence" value="ECO:0007669"/>
    <property type="project" value="TreeGrafter"/>
</dbReference>
<accession>A0A3B7MUP0</accession>
<protein>
    <submittedName>
        <fullName evidence="2">FkbM family methyltransferase</fullName>
    </submittedName>
</protein>
<sequence>MASLLSLIPDSVKRKIKLQLGAPHIYWSIENLKRNGFAPKVIADVGAYEGEFTTEVYKTFPDATFYMFEANPQKEAGLKEVTGKYPGHTKLFMNCLGSKAGQDVSFHLMETASSVLDEHFDQHVPAIALKTETLDNIFSKEGIVKVDMIKLDVQGYEVEILKGFEKYLPTLDVIVTEVSLLDIHKGVPLFRDVVNFMYDYGFVAYDICSVSARRPLDQALWQTDLIFVKENSAFRADKRYA</sequence>
<gene>
    <name evidence="2" type="ORF">D3H65_25365</name>
</gene>
<keyword evidence="2" id="KW-0808">Transferase</keyword>
<dbReference type="AlphaFoldDB" id="A0A3B7MUP0"/>
<dbReference type="Proteomes" id="UP000263900">
    <property type="component" value="Chromosome"/>
</dbReference>
<dbReference type="SUPFAM" id="SSF53335">
    <property type="entry name" value="S-adenosyl-L-methionine-dependent methyltransferases"/>
    <property type="match status" value="1"/>
</dbReference>
<organism evidence="2 3">
    <name type="scientific">Paraflavitalea soli</name>
    <dbReference type="NCBI Taxonomy" id="2315862"/>
    <lineage>
        <taxon>Bacteria</taxon>
        <taxon>Pseudomonadati</taxon>
        <taxon>Bacteroidota</taxon>
        <taxon>Chitinophagia</taxon>
        <taxon>Chitinophagales</taxon>
        <taxon>Chitinophagaceae</taxon>
        <taxon>Paraflavitalea</taxon>
    </lineage>
</organism>
<dbReference type="Gene3D" id="3.40.50.150">
    <property type="entry name" value="Vaccinia Virus protein VP39"/>
    <property type="match status" value="1"/>
</dbReference>
<dbReference type="GO" id="GO:0032259">
    <property type="term" value="P:methylation"/>
    <property type="evidence" value="ECO:0007669"/>
    <property type="project" value="UniProtKB-KW"/>
</dbReference>
<keyword evidence="3" id="KW-1185">Reference proteome</keyword>
<dbReference type="OrthoDB" id="9812600at2"/>
<name>A0A3B7MUP0_9BACT</name>
<dbReference type="InterPro" id="IPR029063">
    <property type="entry name" value="SAM-dependent_MTases_sf"/>
</dbReference>
<dbReference type="InterPro" id="IPR006342">
    <property type="entry name" value="FkbM_mtfrase"/>
</dbReference>
<feature type="domain" description="Methyltransferase FkbM" evidence="1">
    <location>
        <begin position="44"/>
        <end position="203"/>
    </location>
</feature>
<dbReference type="InterPro" id="IPR053188">
    <property type="entry name" value="FkbM_Methyltransferase"/>
</dbReference>